<name>G9N2T8_HYPVG</name>
<gene>
    <name evidence="1" type="ORF">TRIVIDRAFT_92681</name>
</gene>
<protein>
    <submittedName>
        <fullName evidence="1">Uncharacterized protein</fullName>
    </submittedName>
</protein>
<reference evidence="1 2" key="1">
    <citation type="journal article" date="2011" name="Genome Biol.">
        <title>Comparative genome sequence analysis underscores mycoparasitism as the ancestral life style of Trichoderma.</title>
        <authorList>
            <person name="Kubicek C.P."/>
            <person name="Herrera-Estrella A."/>
            <person name="Seidl-Seiboth V."/>
            <person name="Martinez D.A."/>
            <person name="Druzhinina I.S."/>
            <person name="Thon M."/>
            <person name="Zeilinger S."/>
            <person name="Casas-Flores S."/>
            <person name="Horwitz B.A."/>
            <person name="Mukherjee P.K."/>
            <person name="Mukherjee M."/>
            <person name="Kredics L."/>
            <person name="Alcaraz L.D."/>
            <person name="Aerts A."/>
            <person name="Antal Z."/>
            <person name="Atanasova L."/>
            <person name="Cervantes-Badillo M.G."/>
            <person name="Challacombe J."/>
            <person name="Chertkov O."/>
            <person name="McCluskey K."/>
            <person name="Coulpier F."/>
            <person name="Deshpande N."/>
            <person name="von Doehren H."/>
            <person name="Ebbole D.J."/>
            <person name="Esquivel-Naranjo E.U."/>
            <person name="Fekete E."/>
            <person name="Flipphi M."/>
            <person name="Glaser F."/>
            <person name="Gomez-Rodriguez E.Y."/>
            <person name="Gruber S."/>
            <person name="Han C."/>
            <person name="Henrissat B."/>
            <person name="Hermosa R."/>
            <person name="Hernandez-Onate M."/>
            <person name="Karaffa L."/>
            <person name="Kosti I."/>
            <person name="Le Crom S."/>
            <person name="Lindquist E."/>
            <person name="Lucas S."/>
            <person name="Luebeck M."/>
            <person name="Luebeck P.S."/>
            <person name="Margeot A."/>
            <person name="Metz B."/>
            <person name="Misra M."/>
            <person name="Nevalainen H."/>
            <person name="Omann M."/>
            <person name="Packer N."/>
            <person name="Perrone G."/>
            <person name="Uresti-Rivera E.E."/>
            <person name="Salamov A."/>
            <person name="Schmoll M."/>
            <person name="Seiboth B."/>
            <person name="Shapiro H."/>
            <person name="Sukno S."/>
            <person name="Tamayo-Ramos J.A."/>
            <person name="Tisch D."/>
            <person name="Wiest A."/>
            <person name="Wilkinson H.H."/>
            <person name="Zhang M."/>
            <person name="Coutinho P.M."/>
            <person name="Kenerley C.M."/>
            <person name="Monte E."/>
            <person name="Baker S.E."/>
            <person name="Grigoriev I.V."/>
        </authorList>
    </citation>
    <scope>NUCLEOTIDE SEQUENCE [LARGE SCALE GENOMIC DNA]</scope>
    <source>
        <strain evidence="2">Gv29-8 / FGSC 10586</strain>
    </source>
</reference>
<dbReference type="VEuPathDB" id="FungiDB:TRIVIDRAFT_92681"/>
<dbReference type="AlphaFoldDB" id="G9N2T8"/>
<comment type="caution">
    <text evidence="1">The sequence shown here is derived from an EMBL/GenBank/DDBJ whole genome shotgun (WGS) entry which is preliminary data.</text>
</comment>
<organism evidence="1 2">
    <name type="scientific">Hypocrea virens (strain Gv29-8 / FGSC 10586)</name>
    <name type="common">Gliocladium virens</name>
    <name type="synonym">Trichoderma virens</name>
    <dbReference type="NCBI Taxonomy" id="413071"/>
    <lineage>
        <taxon>Eukaryota</taxon>
        <taxon>Fungi</taxon>
        <taxon>Dikarya</taxon>
        <taxon>Ascomycota</taxon>
        <taxon>Pezizomycotina</taxon>
        <taxon>Sordariomycetes</taxon>
        <taxon>Hypocreomycetidae</taxon>
        <taxon>Hypocreales</taxon>
        <taxon>Hypocreaceae</taxon>
        <taxon>Trichoderma</taxon>
    </lineage>
</organism>
<accession>G9N2T8</accession>
<dbReference type="RefSeq" id="XP_013953190.1">
    <property type="nucleotide sequence ID" value="XM_014097715.1"/>
</dbReference>
<evidence type="ECO:0000313" key="1">
    <source>
        <dbReference type="EMBL" id="EHK18997.1"/>
    </source>
</evidence>
<dbReference type="GeneID" id="25799058"/>
<dbReference type="InParanoid" id="G9N2T8"/>
<keyword evidence="2" id="KW-1185">Reference proteome</keyword>
<sequence length="76" mass="8682">METRYWYLGVQGLGIPLRQWEERPIRLTSHGGIVPTSSHLTGSDAIQPLACRAYSIFVNRTLQGPPWKMIPTPRFM</sequence>
<dbReference type="EMBL" id="ABDF02000085">
    <property type="protein sequence ID" value="EHK18997.1"/>
    <property type="molecule type" value="Genomic_DNA"/>
</dbReference>
<proteinExistence type="predicted"/>
<evidence type="ECO:0000313" key="2">
    <source>
        <dbReference type="Proteomes" id="UP000007115"/>
    </source>
</evidence>
<dbReference type="Proteomes" id="UP000007115">
    <property type="component" value="Unassembled WGS sequence"/>
</dbReference>
<dbReference type="HOGENOM" id="CLU_2654824_0_0_1"/>